<sequence length="220" mass="25119">MMKLKVPYKAATSPVAPKGPTINPERFKLMTRKDDEFDDENQNGSSTTDYAYGKANGKHSGKEKVVPLEFNPDDDFPGPTPEQQAYLHTDQDAEFSSKKEKKRRQKERMRQLRNENAKLQIVDDISSAPDPAPAFASKNKPEKVKPIMAGKLSVNDKPKESKSQNKKPVEGYLPKSIPVNYKKRQQLVKKEEPPEEKPPLDPNKVQPMPSFDDEEYDYDW</sequence>
<evidence type="ECO:0000313" key="1">
    <source>
        <dbReference type="EMBL" id="GME89585.1"/>
    </source>
</evidence>
<protein>
    <submittedName>
        <fullName evidence="1">Unnamed protein product</fullName>
    </submittedName>
</protein>
<gene>
    <name evidence="1" type="ORF">Amon02_000853700</name>
</gene>
<evidence type="ECO:0000313" key="2">
    <source>
        <dbReference type="Proteomes" id="UP001165064"/>
    </source>
</evidence>
<accession>A0ACB5TJ18</accession>
<reference evidence="1" key="1">
    <citation type="submission" date="2023-04" db="EMBL/GenBank/DDBJ databases">
        <title>Ambrosiozyma monospora NBRC 10751.</title>
        <authorList>
            <person name="Ichikawa N."/>
            <person name="Sato H."/>
            <person name="Tonouchi N."/>
        </authorList>
    </citation>
    <scope>NUCLEOTIDE SEQUENCE</scope>
    <source>
        <strain evidence="1">NBRC 10751</strain>
    </source>
</reference>
<dbReference type="Proteomes" id="UP001165064">
    <property type="component" value="Unassembled WGS sequence"/>
</dbReference>
<dbReference type="EMBL" id="BSXS01007623">
    <property type="protein sequence ID" value="GME89585.1"/>
    <property type="molecule type" value="Genomic_DNA"/>
</dbReference>
<proteinExistence type="predicted"/>
<keyword evidence="2" id="KW-1185">Reference proteome</keyword>
<organism evidence="1 2">
    <name type="scientific">Ambrosiozyma monospora</name>
    <name type="common">Yeast</name>
    <name type="synonym">Endomycopsis monosporus</name>
    <dbReference type="NCBI Taxonomy" id="43982"/>
    <lineage>
        <taxon>Eukaryota</taxon>
        <taxon>Fungi</taxon>
        <taxon>Dikarya</taxon>
        <taxon>Ascomycota</taxon>
        <taxon>Saccharomycotina</taxon>
        <taxon>Pichiomycetes</taxon>
        <taxon>Pichiales</taxon>
        <taxon>Pichiaceae</taxon>
        <taxon>Ambrosiozyma</taxon>
    </lineage>
</organism>
<comment type="caution">
    <text evidence="1">The sequence shown here is derived from an EMBL/GenBank/DDBJ whole genome shotgun (WGS) entry which is preliminary data.</text>
</comment>
<name>A0ACB5TJ18_AMBMO</name>